<dbReference type="PANTHER" id="PTHR33529">
    <property type="entry name" value="SLR0882 PROTEIN-RELATED"/>
    <property type="match status" value="1"/>
</dbReference>
<keyword evidence="5 6" id="KW-0472">Membrane</keyword>
<evidence type="ECO:0000256" key="3">
    <source>
        <dbReference type="ARBA" id="ARBA00022692"/>
    </source>
</evidence>
<protein>
    <submittedName>
        <fullName evidence="7">LptF/LptG family permease</fullName>
    </submittedName>
</protein>
<evidence type="ECO:0000256" key="4">
    <source>
        <dbReference type="ARBA" id="ARBA00022989"/>
    </source>
</evidence>
<organism evidence="7 8">
    <name type="scientific">Zarconia navalis LEGE 11467</name>
    <dbReference type="NCBI Taxonomy" id="1828826"/>
    <lineage>
        <taxon>Bacteria</taxon>
        <taxon>Bacillati</taxon>
        <taxon>Cyanobacteriota</taxon>
        <taxon>Cyanophyceae</taxon>
        <taxon>Oscillatoriophycideae</taxon>
        <taxon>Oscillatoriales</taxon>
        <taxon>Oscillatoriales incertae sedis</taxon>
        <taxon>Zarconia</taxon>
        <taxon>Zarconia navalis</taxon>
    </lineage>
</organism>
<dbReference type="AlphaFoldDB" id="A0A928VU28"/>
<feature type="transmembrane region" description="Helical" evidence="6">
    <location>
        <begin position="72"/>
        <end position="94"/>
    </location>
</feature>
<evidence type="ECO:0000313" key="7">
    <source>
        <dbReference type="EMBL" id="MBE9039333.1"/>
    </source>
</evidence>
<proteinExistence type="predicted"/>
<keyword evidence="4 6" id="KW-1133">Transmembrane helix</keyword>
<dbReference type="InterPro" id="IPR005495">
    <property type="entry name" value="LptG/LptF_permease"/>
</dbReference>
<feature type="transmembrane region" description="Helical" evidence="6">
    <location>
        <begin position="367"/>
        <end position="386"/>
    </location>
</feature>
<name>A0A928VU28_9CYAN</name>
<dbReference type="PANTHER" id="PTHR33529:SF6">
    <property type="entry name" value="YJGP_YJGQ FAMILY PERMEASE"/>
    <property type="match status" value="1"/>
</dbReference>
<evidence type="ECO:0000256" key="1">
    <source>
        <dbReference type="ARBA" id="ARBA00004651"/>
    </source>
</evidence>
<evidence type="ECO:0000313" key="8">
    <source>
        <dbReference type="Proteomes" id="UP000621799"/>
    </source>
</evidence>
<feature type="transmembrane region" description="Helical" evidence="6">
    <location>
        <begin position="309"/>
        <end position="326"/>
    </location>
</feature>
<evidence type="ECO:0000256" key="5">
    <source>
        <dbReference type="ARBA" id="ARBA00023136"/>
    </source>
</evidence>
<dbReference type="GO" id="GO:0015920">
    <property type="term" value="P:lipopolysaccharide transport"/>
    <property type="evidence" value="ECO:0007669"/>
    <property type="project" value="TreeGrafter"/>
</dbReference>
<gene>
    <name evidence="7" type="ORF">IQ235_00800</name>
</gene>
<feature type="transmembrane region" description="Helical" evidence="6">
    <location>
        <begin position="338"/>
        <end position="355"/>
    </location>
</feature>
<dbReference type="GO" id="GO:0043190">
    <property type="term" value="C:ATP-binding cassette (ABC) transporter complex"/>
    <property type="evidence" value="ECO:0007669"/>
    <property type="project" value="TreeGrafter"/>
</dbReference>
<dbReference type="RefSeq" id="WP_264319595.1">
    <property type="nucleotide sequence ID" value="NZ_JADEXN010000006.1"/>
</dbReference>
<dbReference type="Pfam" id="PF03739">
    <property type="entry name" value="LptF_LptG"/>
    <property type="match status" value="1"/>
</dbReference>
<comment type="subcellular location">
    <subcellularLocation>
        <location evidence="1">Cell membrane</location>
        <topology evidence="1">Multi-pass membrane protein</topology>
    </subcellularLocation>
</comment>
<feature type="transmembrane region" description="Helical" evidence="6">
    <location>
        <begin position="30"/>
        <end position="52"/>
    </location>
</feature>
<sequence>MKIGASPVPNPIASLMPRISVMDRYIVSELIGPFFFGVGAFSSIGVAIGILFELVRELTDADISLTIALQVFFLQLPYYLSLSLPMSMLLAALLGYSRLSSDNEITALRSCGVSLYRLVMPAIIAGTIVTGLTFTLDQIVVPTAHYQATILLDRALKGKETILSERNIIFPQFQKVERDGDRVNTLVRLFYAEEFDGETMRGLTILDRSNPGFNQLVLAESATWNTTDNIWDFANGVIYIIAPDGSYRNIIQFDRHRLPLPRDPLDFVTSDRDYIEMNLVQALQRLEVLKLSGREKKIRKLEIRIQQKLALPFACLAFAIVGAALGTKPQRTSKATGFGICVLMIFTYYLLMSIGDALGLSGVLPPWMAAWLPTFSGLAAGSFLLVRAARQ</sequence>
<evidence type="ECO:0000256" key="2">
    <source>
        <dbReference type="ARBA" id="ARBA00022475"/>
    </source>
</evidence>
<accession>A0A928VU28</accession>
<keyword evidence="3 6" id="KW-0812">Transmembrane</keyword>
<dbReference type="EMBL" id="JADEXN010000006">
    <property type="protein sequence ID" value="MBE9039333.1"/>
    <property type="molecule type" value="Genomic_DNA"/>
</dbReference>
<feature type="transmembrane region" description="Helical" evidence="6">
    <location>
        <begin position="115"/>
        <end position="136"/>
    </location>
</feature>
<comment type="caution">
    <text evidence="7">The sequence shown here is derived from an EMBL/GenBank/DDBJ whole genome shotgun (WGS) entry which is preliminary data.</text>
</comment>
<reference evidence="7" key="1">
    <citation type="submission" date="2020-10" db="EMBL/GenBank/DDBJ databases">
        <authorList>
            <person name="Castelo-Branco R."/>
            <person name="Eusebio N."/>
            <person name="Adriana R."/>
            <person name="Vieira A."/>
            <person name="Brugerolle De Fraissinette N."/>
            <person name="Rezende De Castro R."/>
            <person name="Schneider M.P."/>
            <person name="Vasconcelos V."/>
            <person name="Leao P.N."/>
        </authorList>
    </citation>
    <scope>NUCLEOTIDE SEQUENCE</scope>
    <source>
        <strain evidence="7">LEGE 11467</strain>
    </source>
</reference>
<evidence type="ECO:0000256" key="6">
    <source>
        <dbReference type="SAM" id="Phobius"/>
    </source>
</evidence>
<dbReference type="Proteomes" id="UP000621799">
    <property type="component" value="Unassembled WGS sequence"/>
</dbReference>
<keyword evidence="2" id="KW-1003">Cell membrane</keyword>
<keyword evidence="8" id="KW-1185">Reference proteome</keyword>